<feature type="region of interest" description="Disordered" evidence="1">
    <location>
        <begin position="26"/>
        <end position="65"/>
    </location>
</feature>
<gene>
    <name evidence="3" type="ORF">C0Q91_12650</name>
    <name evidence="2" type="ORF">C0Q92_12660</name>
    <name evidence="4" type="ORF">FRZ02_31675</name>
</gene>
<accession>A0A2A2UI43</accession>
<evidence type="ECO:0000313" key="2">
    <source>
        <dbReference type="EMBL" id="RZE23636.1"/>
    </source>
</evidence>
<evidence type="ECO:0000256" key="1">
    <source>
        <dbReference type="SAM" id="MobiDB-lite"/>
    </source>
</evidence>
<protein>
    <submittedName>
        <fullName evidence="2">Uncharacterized protein</fullName>
    </submittedName>
</protein>
<dbReference type="Proteomes" id="UP000318052">
    <property type="component" value="Unassembled WGS sequence"/>
</dbReference>
<evidence type="ECO:0000313" key="5">
    <source>
        <dbReference type="Proteomes" id="UP000292095"/>
    </source>
</evidence>
<feature type="compositionally biased region" description="Basic and acidic residues" evidence="1">
    <location>
        <begin position="45"/>
        <end position="54"/>
    </location>
</feature>
<evidence type="ECO:0000313" key="3">
    <source>
        <dbReference type="EMBL" id="RZE40651.1"/>
    </source>
</evidence>
<dbReference type="EMBL" id="VOGX01000092">
    <property type="protein sequence ID" value="TWV16346.1"/>
    <property type="molecule type" value="Genomic_DNA"/>
</dbReference>
<evidence type="ECO:0000313" key="7">
    <source>
        <dbReference type="Proteomes" id="UP000318052"/>
    </source>
</evidence>
<proteinExistence type="predicted"/>
<dbReference type="AlphaFoldDB" id="A0A2A2UI43"/>
<dbReference type="Proteomes" id="UP000292693">
    <property type="component" value="Unassembled WGS sequence"/>
</dbReference>
<organism evidence="2 6">
    <name type="scientific">Streptomyces albidoflavus</name>
    <dbReference type="NCBI Taxonomy" id="1886"/>
    <lineage>
        <taxon>Bacteria</taxon>
        <taxon>Bacillati</taxon>
        <taxon>Actinomycetota</taxon>
        <taxon>Actinomycetes</taxon>
        <taxon>Kitasatosporales</taxon>
        <taxon>Streptomycetaceae</taxon>
        <taxon>Streptomyces</taxon>
        <taxon>Streptomyces albidoflavus group</taxon>
    </lineage>
</organism>
<reference evidence="7" key="2">
    <citation type="journal article" date="2019" name="Microbiol. Resour. Announc.">
        <title>Draft Genomic Sequences of Streptomyces misionensis and Streptomyces albidoflavus, bacteria applied for phytopathogen biocontrol.</title>
        <authorList>
            <person name="Pylro V."/>
            <person name="Dias A."/>
            <person name="Andreote F."/>
            <person name="Varani A."/>
            <person name="Andreote C."/>
            <person name="Bernardo E."/>
            <person name="Martins T."/>
        </authorList>
    </citation>
    <scope>NUCLEOTIDE SEQUENCE [LARGE SCALE GENOMIC DNA]</scope>
    <source>
        <strain evidence="7">77</strain>
    </source>
</reference>
<sequence>MGVAGAHLLLAQVQAADLTAGLGEAPLQLPFPPPQGEVGSAGTQHCERRSDQNYKQDPQQWLLDE</sequence>
<evidence type="ECO:0000313" key="6">
    <source>
        <dbReference type="Proteomes" id="UP000292693"/>
    </source>
</evidence>
<reference evidence="5 6" key="1">
    <citation type="submission" date="2017-12" db="EMBL/GenBank/DDBJ databases">
        <title>Population genomics insights into the ecological differentiation and adaptive evolution in streptomycetes.</title>
        <authorList>
            <person name="Li Y."/>
            <person name="Huang Y."/>
        </authorList>
    </citation>
    <scope>NUCLEOTIDE SEQUENCE [LARGE SCALE GENOMIC DNA]</scope>
    <source>
        <strain evidence="3 5">FXJ.2339</strain>
        <strain evidence="2 6">NBRC 100770</strain>
    </source>
</reference>
<reference evidence="4" key="3">
    <citation type="submission" date="2019-07" db="EMBL/GenBank/DDBJ databases">
        <authorList>
            <person name="Pylro V."/>
            <person name="Dias A."/>
            <person name="Andreote F."/>
            <person name="Varani A."/>
            <person name="Andreote C."/>
            <person name="Bernardo E."/>
            <person name="Martins T."/>
        </authorList>
    </citation>
    <scope>NUCLEOTIDE SEQUENCE</scope>
    <source>
        <strain evidence="4">77</strain>
    </source>
</reference>
<comment type="caution">
    <text evidence="2">The sequence shown here is derived from an EMBL/GenBank/DDBJ whole genome shotgun (WGS) entry which is preliminary data.</text>
</comment>
<dbReference type="Proteomes" id="UP000292095">
    <property type="component" value="Unassembled WGS sequence"/>
</dbReference>
<dbReference type="EMBL" id="PKLK01000014">
    <property type="protein sequence ID" value="RZE40651.1"/>
    <property type="molecule type" value="Genomic_DNA"/>
</dbReference>
<dbReference type="EMBL" id="PKLL01000014">
    <property type="protein sequence ID" value="RZE23636.1"/>
    <property type="molecule type" value="Genomic_DNA"/>
</dbReference>
<evidence type="ECO:0000313" key="4">
    <source>
        <dbReference type="EMBL" id="TWV16346.1"/>
    </source>
</evidence>
<keyword evidence="7" id="KW-1185">Reference proteome</keyword>
<name>A0A2A2UI43_9ACTN</name>